<comment type="caution">
    <text evidence="2">The sequence shown here is derived from an EMBL/GenBank/DDBJ whole genome shotgun (WGS) entry which is preliminary data.</text>
</comment>
<dbReference type="GO" id="GO:0004803">
    <property type="term" value="F:transposase activity"/>
    <property type="evidence" value="ECO:0007669"/>
    <property type="project" value="InterPro"/>
</dbReference>
<dbReference type="EMBL" id="QOUX01000026">
    <property type="protein sequence ID" value="RXJ02204.1"/>
    <property type="molecule type" value="Genomic_DNA"/>
</dbReference>
<dbReference type="SMART" id="SM01321">
    <property type="entry name" value="Y1_Tnp"/>
    <property type="match status" value="1"/>
</dbReference>
<dbReference type="OrthoDB" id="9788881at2"/>
<dbReference type="GO" id="GO:0003677">
    <property type="term" value="F:DNA binding"/>
    <property type="evidence" value="ECO:0007669"/>
    <property type="project" value="InterPro"/>
</dbReference>
<evidence type="ECO:0000313" key="2">
    <source>
        <dbReference type="EMBL" id="RXJ02204.1"/>
    </source>
</evidence>
<dbReference type="InterPro" id="IPR002686">
    <property type="entry name" value="Transposase_17"/>
</dbReference>
<gene>
    <name evidence="2" type="ORF">DS745_07385</name>
</gene>
<organism evidence="2 3">
    <name type="scientific">Anaerobacillus alkaliphilus</name>
    <dbReference type="NCBI Taxonomy" id="1548597"/>
    <lineage>
        <taxon>Bacteria</taxon>
        <taxon>Bacillati</taxon>
        <taxon>Bacillota</taxon>
        <taxon>Bacilli</taxon>
        <taxon>Bacillales</taxon>
        <taxon>Bacillaceae</taxon>
        <taxon>Anaerobacillus</taxon>
    </lineage>
</organism>
<feature type="domain" description="Transposase IS200-like" evidence="1">
    <location>
        <begin position="9"/>
        <end position="123"/>
    </location>
</feature>
<accession>A0A4Q0VUV8</accession>
<dbReference type="Proteomes" id="UP000290649">
    <property type="component" value="Unassembled WGS sequence"/>
</dbReference>
<proteinExistence type="predicted"/>
<dbReference type="SUPFAM" id="SSF143422">
    <property type="entry name" value="Transposase IS200-like"/>
    <property type="match status" value="1"/>
</dbReference>
<evidence type="ECO:0000313" key="3">
    <source>
        <dbReference type="Proteomes" id="UP000290649"/>
    </source>
</evidence>
<reference evidence="2 3" key="1">
    <citation type="journal article" date="2019" name="Int. J. Syst. Evol. Microbiol.">
        <title>Anaerobacillus alkaliphilus sp. nov., a novel alkaliphilic and moderately halophilic bacterium.</title>
        <authorList>
            <person name="Borsodi A.K."/>
            <person name="Aszalos J.M."/>
            <person name="Bihari P."/>
            <person name="Nagy I."/>
            <person name="Schumann P."/>
            <person name="Sproer C."/>
            <person name="Kovacs A.L."/>
            <person name="Boka K."/>
            <person name="Dobosy P."/>
            <person name="Ovari M."/>
            <person name="Szili-Kovacs T."/>
            <person name="Toth E."/>
        </authorList>
    </citation>
    <scope>NUCLEOTIDE SEQUENCE [LARGE SCALE GENOMIC DNA]</scope>
    <source>
        <strain evidence="2 3">B16-10</strain>
    </source>
</reference>
<dbReference type="Pfam" id="PF01797">
    <property type="entry name" value="Y1_Tnp"/>
    <property type="match status" value="1"/>
</dbReference>
<dbReference type="AlphaFoldDB" id="A0A4Q0VUV8"/>
<dbReference type="Gene3D" id="3.30.70.1290">
    <property type="entry name" value="Transposase IS200-like"/>
    <property type="match status" value="1"/>
</dbReference>
<dbReference type="GO" id="GO:0006313">
    <property type="term" value="P:DNA transposition"/>
    <property type="evidence" value="ECO:0007669"/>
    <property type="project" value="InterPro"/>
</dbReference>
<protein>
    <submittedName>
        <fullName evidence="2">Transposase</fullName>
    </submittedName>
</protein>
<dbReference type="PANTHER" id="PTHR34322">
    <property type="entry name" value="TRANSPOSASE, Y1_TNP DOMAIN-CONTAINING"/>
    <property type="match status" value="1"/>
</dbReference>
<dbReference type="InterPro" id="IPR036515">
    <property type="entry name" value="Transposase_17_sf"/>
</dbReference>
<dbReference type="RefSeq" id="WP_129077618.1">
    <property type="nucleotide sequence ID" value="NZ_QOUX01000026.1"/>
</dbReference>
<evidence type="ECO:0000259" key="1">
    <source>
        <dbReference type="SMART" id="SM01321"/>
    </source>
</evidence>
<name>A0A4Q0VUV8_9BACI</name>
<dbReference type="PANTHER" id="PTHR34322:SF2">
    <property type="entry name" value="TRANSPOSASE IS200-LIKE DOMAIN-CONTAINING PROTEIN"/>
    <property type="match status" value="1"/>
</dbReference>
<keyword evidence="3" id="KW-1185">Reference proteome</keyword>
<sequence length="183" mass="22153">MGRAKRIWLPDYFFHVVCRGNRRDPLFYEENDFHEFFYILTEIYEKYPLQLVSYCLMTNHFHLQVRSTEESISKIMSLLNKRYANYFNTKYGLTGHVFEKRFFSDIISDPLGMLEVSRYIHQNPLKAKMVTSPELYPYSSMYYYTNSDIDPPPFLDTTILLNYFPESLDERRQRFIEYTMKAE</sequence>